<keyword evidence="2" id="KW-1185">Reference proteome</keyword>
<accession>A0ACC1RZA7</accession>
<gene>
    <name evidence="1" type="ORF">NM688_g7945</name>
</gene>
<proteinExistence type="predicted"/>
<comment type="caution">
    <text evidence="1">The sequence shown here is derived from an EMBL/GenBank/DDBJ whole genome shotgun (WGS) entry which is preliminary data.</text>
</comment>
<dbReference type="Proteomes" id="UP001148662">
    <property type="component" value="Unassembled WGS sequence"/>
</dbReference>
<evidence type="ECO:0000313" key="2">
    <source>
        <dbReference type="Proteomes" id="UP001148662"/>
    </source>
</evidence>
<name>A0ACC1RZA7_9APHY</name>
<dbReference type="EMBL" id="JANHOG010001992">
    <property type="protein sequence ID" value="KAJ3528798.1"/>
    <property type="molecule type" value="Genomic_DNA"/>
</dbReference>
<protein>
    <submittedName>
        <fullName evidence="1">Uncharacterized protein</fullName>
    </submittedName>
</protein>
<organism evidence="1 2">
    <name type="scientific">Phlebia brevispora</name>
    <dbReference type="NCBI Taxonomy" id="194682"/>
    <lineage>
        <taxon>Eukaryota</taxon>
        <taxon>Fungi</taxon>
        <taxon>Dikarya</taxon>
        <taxon>Basidiomycota</taxon>
        <taxon>Agaricomycotina</taxon>
        <taxon>Agaricomycetes</taxon>
        <taxon>Polyporales</taxon>
        <taxon>Meruliaceae</taxon>
        <taxon>Phlebia</taxon>
    </lineage>
</organism>
<sequence>MDAESNTRYVFGGNPSGWAGIAKTMRDVDEDKIKDYKEDIDTLLVFTGLFSAVLTAFVIESYQSLSPDPMAPVVTLLGRIANQTQSYTITSNNVTSTFSPATTLEVIFEPPISAVRINQLWFASLTITLITASFAMLVKQWLREYLSMEYTSPHERLRARQFRHPGLATWKVFEIAGLLPLFLQLALGLFFLGMCFFTWSANTGVGTSSIVLVTGWVFLFISATLAPIVSPRCPYKTALLKEIMVKIRRGIRWFLYPPSTRRGMQAVTHVMSLGVAAVGRTPRGHFSARYLIEESDALDRDVDELEILKEVDAFLLDDDLLATTIFDSLTQYNADPSTIIKFVLQALNLRLKGAELAQPLVSSPDLRRLTKRGWMAISNIVASTLLNAFSKPVSAIGPWFEDALYILFSISDHPMTPSAQNAVVRCVRQATASRWMAVLRSSTLALDAAMPYVHDLLDPLQAHMTVLIRSSSLLPSTGLSFVLAMFELQVGPAQLAGPLLHIDLRSLSTPMWMFGSNMIAAIILHTLSNDPHPDATGPWLEDAIKLLLSRSPCPPSTAAMRSLAALCEETAPFQRLERSVYLMASPESPHYQHVLSVLRAVCKEVSSEDGLAWLLRTIVSAVPCSPQCTHRTPQAPLAPLFYEHILRHLEWARHYTLLLADCIERISIDDGSPWQLGTLESFRALLSCPIPLHQLHPVAPSVILRIIVSETWATFSLHDLVTVSERRRALIKPDTAIEFVVSLVSEASDDYCRRFLTLKLIECQAYTSEPPSERFTTVDLNLVRLCVLVTRIYVMAQPDTSLQEVFRNFYSECAKAMERFIQKRYPSVTEREHAETVHLAEKCLSMLDSLEPLPESRSFEDWASGFETGDSVFSDQLFEQLALFVADDVALRFKRVRRLRRSRSTLEKSPSGSAKIIDEPRSQLIHWDGHDGPRTGERSPVLAPGARRDFPR</sequence>
<reference evidence="1" key="1">
    <citation type="submission" date="2022-07" db="EMBL/GenBank/DDBJ databases">
        <title>Genome Sequence of Phlebia brevispora.</title>
        <authorList>
            <person name="Buettner E."/>
        </authorList>
    </citation>
    <scope>NUCLEOTIDE SEQUENCE</scope>
    <source>
        <strain evidence="1">MPL23</strain>
    </source>
</reference>
<evidence type="ECO:0000313" key="1">
    <source>
        <dbReference type="EMBL" id="KAJ3528798.1"/>
    </source>
</evidence>